<gene>
    <name evidence="2" type="ORF">BTO22_13425</name>
</gene>
<name>A0A2S7X2R1_9GAMM</name>
<comment type="caution">
    <text evidence="2">The sequence shown here is derived from an EMBL/GenBank/DDBJ whole genome shotgun (WGS) entry which is preliminary data.</text>
</comment>
<accession>A0A2S7X2R1</accession>
<dbReference type="Pfam" id="PF03235">
    <property type="entry name" value="GmrSD_N"/>
    <property type="match status" value="1"/>
</dbReference>
<dbReference type="PANTHER" id="PTHR39639:SF1">
    <property type="entry name" value="DUF262 DOMAIN-CONTAINING PROTEIN"/>
    <property type="match status" value="1"/>
</dbReference>
<proteinExistence type="predicted"/>
<sequence length="347" mass="40612">MSAINERIQPGRPTISELVKDLNSGKYFIDNSYQRRLVWVEKQKVRLIETILMGYPMPEFYLWQQPVDTETGDQRLSVVDGQQRMSSISKFIGGEWSLKSKYLDNKDAEYADKKWSELPSECKEKIWNYVVNIRTIPFDFERDEIVVLFKRLNETDKSLNPQEIRNAEFDGLFLKASEEVANNPLFNSWNIFSDNEKRRMTDITFASSLLIYQRNGISNDSVANINKAYDLFNEIYEDKEKDLKRITETCSFIDSIFKEYDEISKFFSSTVHLYSLFVAIDYLQSECFELTLLPPKLLKFIEIYKSGDKNTSTLISEYRVASQDATRSKKSREIRVESLVDWVNSAD</sequence>
<dbReference type="InterPro" id="IPR004919">
    <property type="entry name" value="GmrSD_N"/>
</dbReference>
<organism evidence="2 3">
    <name type="scientific">Aliivibrio sifiae</name>
    <dbReference type="NCBI Taxonomy" id="566293"/>
    <lineage>
        <taxon>Bacteria</taxon>
        <taxon>Pseudomonadati</taxon>
        <taxon>Pseudomonadota</taxon>
        <taxon>Gammaproteobacteria</taxon>
        <taxon>Vibrionales</taxon>
        <taxon>Vibrionaceae</taxon>
        <taxon>Aliivibrio</taxon>
    </lineage>
</organism>
<evidence type="ECO:0000259" key="1">
    <source>
        <dbReference type="Pfam" id="PF03235"/>
    </source>
</evidence>
<evidence type="ECO:0000313" key="2">
    <source>
        <dbReference type="EMBL" id="PQJ84517.1"/>
    </source>
</evidence>
<protein>
    <recommendedName>
        <fullName evidence="1">GmrSD restriction endonucleases N-terminal domain-containing protein</fullName>
    </recommendedName>
</protein>
<reference evidence="2 3" key="1">
    <citation type="submission" date="2016-12" db="EMBL/GenBank/DDBJ databases">
        <title>Diversity of luminous bacteria.</title>
        <authorList>
            <person name="Yoshizawa S."/>
            <person name="Kogure K."/>
        </authorList>
    </citation>
    <scope>NUCLEOTIDE SEQUENCE [LARGE SCALE GENOMIC DNA]</scope>
    <source>
        <strain evidence="2 3">ATCC 33715</strain>
    </source>
</reference>
<dbReference type="RefSeq" id="WP_105055957.1">
    <property type="nucleotide sequence ID" value="NZ_CAWNRT010000002.1"/>
</dbReference>
<evidence type="ECO:0000313" key="3">
    <source>
        <dbReference type="Proteomes" id="UP000239263"/>
    </source>
</evidence>
<feature type="domain" description="GmrSD restriction endonucleases N-terminal" evidence="1">
    <location>
        <begin position="15"/>
        <end position="169"/>
    </location>
</feature>
<dbReference type="AlphaFoldDB" id="A0A2S7X2R1"/>
<dbReference type="EMBL" id="MSCO01000002">
    <property type="protein sequence ID" value="PQJ84517.1"/>
    <property type="molecule type" value="Genomic_DNA"/>
</dbReference>
<dbReference type="OrthoDB" id="7802453at2"/>
<dbReference type="PANTHER" id="PTHR39639">
    <property type="entry name" value="CHROMOSOME 16, WHOLE GENOME SHOTGUN SEQUENCE"/>
    <property type="match status" value="1"/>
</dbReference>
<dbReference type="Proteomes" id="UP000239263">
    <property type="component" value="Unassembled WGS sequence"/>
</dbReference>